<gene>
    <name evidence="2" type="ORF">B4102_3794</name>
    <name evidence="3" type="ORF">JGZ69_13120</name>
</gene>
<dbReference type="Proteomes" id="UP000075666">
    <property type="component" value="Unassembled WGS sequence"/>
</dbReference>
<keyword evidence="3" id="KW-0167">Capsid protein</keyword>
<dbReference type="RefSeq" id="WP_174752363.1">
    <property type="nucleotide sequence ID" value="NZ_CP066701.1"/>
</dbReference>
<accession>A0A150KKR7</accession>
<organism evidence="2 4">
    <name type="scientific">Heyndrickxia sporothermodurans</name>
    <dbReference type="NCBI Taxonomy" id="46224"/>
    <lineage>
        <taxon>Bacteria</taxon>
        <taxon>Bacillati</taxon>
        <taxon>Bacillota</taxon>
        <taxon>Bacilli</taxon>
        <taxon>Bacillales</taxon>
        <taxon>Bacillaceae</taxon>
        <taxon>Heyndrickxia</taxon>
    </lineage>
</organism>
<proteinExistence type="predicted"/>
<dbReference type="PATRIC" id="fig|46224.3.peg.909"/>
<dbReference type="AlphaFoldDB" id="A0A150KKR7"/>
<evidence type="ECO:0000313" key="2">
    <source>
        <dbReference type="EMBL" id="KYC91562.1"/>
    </source>
</evidence>
<protein>
    <submittedName>
        <fullName evidence="3">Spore coat protein</fullName>
    </submittedName>
</protein>
<dbReference type="Proteomes" id="UP000595512">
    <property type="component" value="Chromosome"/>
</dbReference>
<reference evidence="3 5" key="2">
    <citation type="submission" date="2020-12" db="EMBL/GenBank/DDBJ databases">
        <title>Taxonomic evaluation of the Bacillus sporothermodurans group of bacteria based on whole genome sequences.</title>
        <authorList>
            <person name="Fiedler G."/>
            <person name="Herbstmann A.-D."/>
            <person name="Doll E."/>
            <person name="Wenning M."/>
            <person name="Brinks E."/>
            <person name="Kabisch J."/>
            <person name="Breitenwieser F."/>
            <person name="Lappann M."/>
            <person name="Boehnlein C."/>
            <person name="Franz C."/>
        </authorList>
    </citation>
    <scope>NUCLEOTIDE SEQUENCE [LARGE SCALE GENOMIC DNA]</scope>
    <source>
        <strain evidence="3 5">DSM 10599</strain>
    </source>
</reference>
<feature type="region of interest" description="Disordered" evidence="1">
    <location>
        <begin position="1"/>
        <end position="25"/>
    </location>
</feature>
<evidence type="ECO:0000256" key="1">
    <source>
        <dbReference type="SAM" id="MobiDB-lite"/>
    </source>
</evidence>
<keyword evidence="4" id="KW-1185">Reference proteome</keyword>
<keyword evidence="3" id="KW-0946">Virion</keyword>
<dbReference type="EMBL" id="LQYN01000119">
    <property type="protein sequence ID" value="KYC91562.1"/>
    <property type="molecule type" value="Genomic_DNA"/>
</dbReference>
<evidence type="ECO:0000313" key="5">
    <source>
        <dbReference type="Proteomes" id="UP000595512"/>
    </source>
</evidence>
<dbReference type="Pfam" id="PF07875">
    <property type="entry name" value="Coat_F"/>
    <property type="match status" value="1"/>
</dbReference>
<dbReference type="EMBL" id="CP066701">
    <property type="protein sequence ID" value="QQX23816.1"/>
    <property type="molecule type" value="Genomic_DNA"/>
</dbReference>
<name>A0A150KKR7_9BACI</name>
<evidence type="ECO:0000313" key="3">
    <source>
        <dbReference type="EMBL" id="QQX23816.1"/>
    </source>
</evidence>
<dbReference type="STRING" id="46224.B4102_3794"/>
<sequence length="115" mass="13373">MENNTPNRIKNPETPVPKTPQMNDRDFLNDALTTEKYISSSYSTALKEASHESLYRTIASVSQETEDCHRNLYNLMFKNGWYGLEKETPQTIQQSVQQFSNYMQSQDPYRGNVIQ</sequence>
<dbReference type="KEGG" id="hspo:JGZ69_13120"/>
<dbReference type="InterPro" id="IPR012851">
    <property type="entry name" value="Spore_coat_CotF-like"/>
</dbReference>
<evidence type="ECO:0000313" key="4">
    <source>
        <dbReference type="Proteomes" id="UP000075666"/>
    </source>
</evidence>
<reference evidence="2 4" key="1">
    <citation type="submission" date="2016-01" db="EMBL/GenBank/DDBJ databases">
        <title>Genome Sequences of Twelve Sporeforming Bacillus Species Isolated from Foods.</title>
        <authorList>
            <person name="Berendsen E.M."/>
            <person name="Wells-Bennik M.H."/>
            <person name="Krawcyk A.O."/>
            <person name="De Jong A."/>
            <person name="Holsappel S."/>
            <person name="Eijlander R.T."/>
            <person name="Kuipers O.P."/>
        </authorList>
    </citation>
    <scope>NUCLEOTIDE SEQUENCE [LARGE SCALE GENOMIC DNA]</scope>
    <source>
        <strain evidence="2 4">B4102</strain>
    </source>
</reference>